<evidence type="ECO:0000259" key="3">
    <source>
        <dbReference type="PROSITE" id="PS51029"/>
    </source>
</evidence>
<organism evidence="5 6">
    <name type="scientific">Muraenolepis orangiensis</name>
    <name type="common">Patagonian moray cod</name>
    <dbReference type="NCBI Taxonomy" id="630683"/>
    <lineage>
        <taxon>Eukaryota</taxon>
        <taxon>Metazoa</taxon>
        <taxon>Chordata</taxon>
        <taxon>Craniata</taxon>
        <taxon>Vertebrata</taxon>
        <taxon>Euteleostomi</taxon>
        <taxon>Actinopterygii</taxon>
        <taxon>Neopterygii</taxon>
        <taxon>Teleostei</taxon>
        <taxon>Neoteleostei</taxon>
        <taxon>Acanthomorphata</taxon>
        <taxon>Zeiogadaria</taxon>
        <taxon>Gadariae</taxon>
        <taxon>Gadiformes</taxon>
        <taxon>Muraenolepidoidei</taxon>
        <taxon>Muraenolepididae</taxon>
        <taxon>Muraenolepis</taxon>
    </lineage>
</organism>
<evidence type="ECO:0000313" key="5">
    <source>
        <dbReference type="EMBL" id="KAJ3604779.1"/>
    </source>
</evidence>
<dbReference type="OrthoDB" id="5984255at2759"/>
<dbReference type="SMART" id="SM00595">
    <property type="entry name" value="MADF"/>
    <property type="match status" value="1"/>
</dbReference>
<dbReference type="AlphaFoldDB" id="A0A9Q0IN86"/>
<dbReference type="PANTHER" id="PTHR12243">
    <property type="entry name" value="MADF DOMAIN TRANSCRIPTION FACTOR"/>
    <property type="match status" value="1"/>
</dbReference>
<dbReference type="GO" id="GO:0005667">
    <property type="term" value="C:transcription regulator complex"/>
    <property type="evidence" value="ECO:0007669"/>
    <property type="project" value="TreeGrafter"/>
</dbReference>
<sequence>MDDKLILSVFNFPELYNVTLPNYRCTETRITAWRSISTVMGVPAEECKRRWKNMRDRYLKEVRTELKSKQLGELVPSRWKYRQRLNFLAPFTGTRNGIAENFINNNGENHSSPDMDSSGGPLSPGPTRRPRAIAKAPAGQPESQSQAAFGSQTSSQTEAQNGQWATAGKKRKDSARDAVFSSPGDGGTASKRPEAAGKLGGRTQDEDELFLLSFVPTLKRLAPQKRCETKMKIQQILYEAEFSLGEPALQDRIKQHMA</sequence>
<dbReference type="InterPro" id="IPR004210">
    <property type="entry name" value="BESS_motif"/>
</dbReference>
<feature type="compositionally biased region" description="Polar residues" evidence="2">
    <location>
        <begin position="141"/>
        <end position="164"/>
    </location>
</feature>
<dbReference type="InterPro" id="IPR039353">
    <property type="entry name" value="TF_Adf1"/>
</dbReference>
<dbReference type="GO" id="GO:0003677">
    <property type="term" value="F:DNA binding"/>
    <property type="evidence" value="ECO:0007669"/>
    <property type="project" value="InterPro"/>
</dbReference>
<evidence type="ECO:0000256" key="1">
    <source>
        <dbReference type="PROSITE-ProRule" id="PRU00371"/>
    </source>
</evidence>
<feature type="domain" description="MADF" evidence="3">
    <location>
        <begin position="4"/>
        <end position="93"/>
    </location>
</feature>
<keyword evidence="1" id="KW-0539">Nucleus</keyword>
<name>A0A9Q0IN86_9TELE</name>
<keyword evidence="6" id="KW-1185">Reference proteome</keyword>
<evidence type="ECO:0000313" key="6">
    <source>
        <dbReference type="Proteomes" id="UP001148018"/>
    </source>
</evidence>
<evidence type="ECO:0000256" key="2">
    <source>
        <dbReference type="SAM" id="MobiDB-lite"/>
    </source>
</evidence>
<comment type="subcellular location">
    <subcellularLocation>
        <location evidence="1">Nucleus</location>
    </subcellularLocation>
</comment>
<dbReference type="Pfam" id="PF02944">
    <property type="entry name" value="BESS"/>
    <property type="match status" value="1"/>
</dbReference>
<dbReference type="Proteomes" id="UP001148018">
    <property type="component" value="Unassembled WGS sequence"/>
</dbReference>
<dbReference type="InterPro" id="IPR006578">
    <property type="entry name" value="MADF-dom"/>
</dbReference>
<dbReference type="PROSITE" id="PS51031">
    <property type="entry name" value="BESS"/>
    <property type="match status" value="1"/>
</dbReference>
<accession>A0A9Q0IN86</accession>
<feature type="domain" description="BESS" evidence="4">
    <location>
        <begin position="204"/>
        <end position="243"/>
    </location>
</feature>
<dbReference type="PANTHER" id="PTHR12243:SF60">
    <property type="entry name" value="SI:CH211-15D5.12-RELATED"/>
    <property type="match status" value="1"/>
</dbReference>
<protein>
    <recommendedName>
        <fullName evidence="7">Transcription factor Adf-1</fullName>
    </recommendedName>
</protein>
<dbReference type="Pfam" id="PF10545">
    <property type="entry name" value="MADF_DNA_bdg"/>
    <property type="match status" value="1"/>
</dbReference>
<evidence type="ECO:0000259" key="4">
    <source>
        <dbReference type="PROSITE" id="PS51031"/>
    </source>
</evidence>
<reference evidence="5" key="1">
    <citation type="submission" date="2022-07" db="EMBL/GenBank/DDBJ databases">
        <title>Chromosome-level genome of Muraenolepis orangiensis.</title>
        <authorList>
            <person name="Kim J."/>
        </authorList>
    </citation>
    <scope>NUCLEOTIDE SEQUENCE</scope>
    <source>
        <strain evidence="5">KU_S4_2022</strain>
        <tissue evidence="5">Muscle</tissue>
    </source>
</reference>
<comment type="caution">
    <text evidence="5">The sequence shown here is derived from an EMBL/GenBank/DDBJ whole genome shotgun (WGS) entry which is preliminary data.</text>
</comment>
<dbReference type="GO" id="GO:0006357">
    <property type="term" value="P:regulation of transcription by RNA polymerase II"/>
    <property type="evidence" value="ECO:0007669"/>
    <property type="project" value="TreeGrafter"/>
</dbReference>
<evidence type="ECO:0008006" key="7">
    <source>
        <dbReference type="Google" id="ProtNLM"/>
    </source>
</evidence>
<dbReference type="GO" id="GO:0005634">
    <property type="term" value="C:nucleus"/>
    <property type="evidence" value="ECO:0007669"/>
    <property type="project" value="UniProtKB-SubCell"/>
</dbReference>
<feature type="region of interest" description="Disordered" evidence="2">
    <location>
        <begin position="100"/>
        <end position="202"/>
    </location>
</feature>
<dbReference type="EMBL" id="JANIIK010000043">
    <property type="protein sequence ID" value="KAJ3604779.1"/>
    <property type="molecule type" value="Genomic_DNA"/>
</dbReference>
<gene>
    <name evidence="5" type="ORF">NHX12_026831</name>
</gene>
<proteinExistence type="predicted"/>
<feature type="compositionally biased region" description="Polar residues" evidence="2">
    <location>
        <begin position="102"/>
        <end position="115"/>
    </location>
</feature>
<dbReference type="PROSITE" id="PS51029">
    <property type="entry name" value="MADF"/>
    <property type="match status" value="1"/>
</dbReference>